<feature type="non-terminal residue" evidence="5">
    <location>
        <position position="281"/>
    </location>
</feature>
<dbReference type="Pfam" id="PF13613">
    <property type="entry name" value="HTH_Tnp_4"/>
    <property type="match status" value="1"/>
</dbReference>
<evidence type="ECO:0000256" key="1">
    <source>
        <dbReference type="ARBA" id="ARBA00001968"/>
    </source>
</evidence>
<dbReference type="EMBL" id="JO844879">
    <property type="protein sequence ID" value="AEO36496.1"/>
    <property type="molecule type" value="mRNA"/>
</dbReference>
<keyword evidence="2" id="KW-0479">Metal-binding</keyword>
<protein>
    <recommendedName>
        <fullName evidence="6">DDE Tnp4 domain-containing protein</fullName>
    </recommendedName>
</protein>
<dbReference type="AlphaFoldDB" id="G3MSM8"/>
<dbReference type="GO" id="GO:0046872">
    <property type="term" value="F:metal ion binding"/>
    <property type="evidence" value="ECO:0007669"/>
    <property type="project" value="UniProtKB-KW"/>
</dbReference>
<dbReference type="Pfam" id="PF13359">
    <property type="entry name" value="DDE_Tnp_4"/>
    <property type="match status" value="1"/>
</dbReference>
<organism evidence="5">
    <name type="scientific">Amblyomma maculatum</name>
    <name type="common">Gulf Coast tick</name>
    <dbReference type="NCBI Taxonomy" id="34609"/>
    <lineage>
        <taxon>Eukaryota</taxon>
        <taxon>Metazoa</taxon>
        <taxon>Ecdysozoa</taxon>
        <taxon>Arthropoda</taxon>
        <taxon>Chelicerata</taxon>
        <taxon>Arachnida</taxon>
        <taxon>Acari</taxon>
        <taxon>Parasitiformes</taxon>
        <taxon>Ixodida</taxon>
        <taxon>Ixodoidea</taxon>
        <taxon>Ixodidae</taxon>
        <taxon>Amblyomminae</taxon>
        <taxon>Amblyomma</taxon>
    </lineage>
</organism>
<dbReference type="InterPro" id="IPR027805">
    <property type="entry name" value="Transposase_HTH_dom"/>
</dbReference>
<comment type="cofactor">
    <cofactor evidence="1">
        <name>a divalent metal cation</name>
        <dbReference type="ChEBI" id="CHEBI:60240"/>
    </cofactor>
</comment>
<evidence type="ECO:0000256" key="2">
    <source>
        <dbReference type="ARBA" id="ARBA00022723"/>
    </source>
</evidence>
<evidence type="ECO:0008006" key="6">
    <source>
        <dbReference type="Google" id="ProtNLM"/>
    </source>
</evidence>
<dbReference type="PANTHER" id="PTHR23080">
    <property type="entry name" value="THAP DOMAIN PROTEIN"/>
    <property type="match status" value="1"/>
</dbReference>
<evidence type="ECO:0000259" key="4">
    <source>
        <dbReference type="Pfam" id="PF13613"/>
    </source>
</evidence>
<feature type="domain" description="Transposase Helix-turn-helix" evidence="4">
    <location>
        <begin position="86"/>
        <end position="134"/>
    </location>
</feature>
<evidence type="ECO:0000259" key="3">
    <source>
        <dbReference type="Pfam" id="PF13359"/>
    </source>
</evidence>
<sequence length="281" mass="31731">MRDPDQVTHAMEQPAEMKTRATQWEDMYNDHCYNRPGLQTGSSKQQLFAATLGEDDCVFYTGLAKIHFHNLTAAVKVESEKAFTVLSYGDQLLLTLMRLRLGLLYGHLARIFQISVGSVFNIFEHMLSVLYSIMKKVVVWLPRSTIQNSMPQSFIDSGYEMTTCIADCSEVNLERPKQLMARAQTYSSYKAHNTVKFLIAIAPNGYIMFVSQAYRGRASDKHITADSKLEDHLGPGDEVMADRGFTLTTSMIIQGVKLNVPAFTKGKPQLSEEEVTRTRRI</sequence>
<accession>G3MSM8</accession>
<evidence type="ECO:0000313" key="5">
    <source>
        <dbReference type="EMBL" id="AEO36496.1"/>
    </source>
</evidence>
<dbReference type="InterPro" id="IPR027806">
    <property type="entry name" value="HARBI1_dom"/>
</dbReference>
<name>G3MSM8_AMBMU</name>
<feature type="domain" description="DDE Tnp4" evidence="3">
    <location>
        <begin position="167"/>
        <end position="281"/>
    </location>
</feature>
<dbReference type="PANTHER" id="PTHR23080:SF143">
    <property type="entry name" value="SI:DKEY-56D12.4"/>
    <property type="match status" value="1"/>
</dbReference>
<reference evidence="5" key="1">
    <citation type="journal article" date="2011" name="PLoS ONE">
        <title>A deep insight into the sialotranscriptome of the gulf coast tick, Amblyomma maculatum.</title>
        <authorList>
            <person name="Karim S."/>
            <person name="Singh P."/>
            <person name="Ribeiro J.M."/>
        </authorList>
    </citation>
    <scope>NUCLEOTIDE SEQUENCE</scope>
    <source>
        <tissue evidence="5">Salivary gland</tissue>
    </source>
</reference>
<proteinExistence type="evidence at transcript level"/>